<protein>
    <recommendedName>
        <fullName evidence="3">DUF5659 domain-containing protein</fullName>
    </recommendedName>
</protein>
<dbReference type="RefSeq" id="WP_271011819.1">
    <property type="nucleotide sequence ID" value="NZ_JAQIFT010000035.1"/>
</dbReference>
<evidence type="ECO:0000313" key="1">
    <source>
        <dbReference type="EMBL" id="MDA3731431.1"/>
    </source>
</evidence>
<dbReference type="AlphaFoldDB" id="A0AA42J0S6"/>
<sequence length="72" mass="8890">MNNNIRRTYSLNLIAWLRSHNIHVQTYKDNHKIFGIYEETNITVLLKELYREDEQLHRFLNEFKKLKQTKVE</sequence>
<organism evidence="1 2">
    <name type="scientific">Holtiella tumoricola</name>
    <dbReference type="NCBI Taxonomy" id="3018743"/>
    <lineage>
        <taxon>Bacteria</taxon>
        <taxon>Bacillati</taxon>
        <taxon>Bacillota</taxon>
        <taxon>Clostridia</taxon>
        <taxon>Lachnospirales</taxon>
        <taxon>Cellulosilyticaceae</taxon>
        <taxon>Holtiella</taxon>
    </lineage>
</organism>
<evidence type="ECO:0008006" key="3">
    <source>
        <dbReference type="Google" id="ProtNLM"/>
    </source>
</evidence>
<comment type="caution">
    <text evidence="1">The sequence shown here is derived from an EMBL/GenBank/DDBJ whole genome shotgun (WGS) entry which is preliminary data.</text>
</comment>
<proteinExistence type="predicted"/>
<gene>
    <name evidence="1" type="ORF">PBV87_08070</name>
</gene>
<accession>A0AA42J0S6</accession>
<dbReference type="Proteomes" id="UP001169242">
    <property type="component" value="Unassembled WGS sequence"/>
</dbReference>
<evidence type="ECO:0000313" key="2">
    <source>
        <dbReference type="Proteomes" id="UP001169242"/>
    </source>
</evidence>
<reference evidence="1" key="1">
    <citation type="journal article" date="2023" name="Int. J. Syst. Evol. Microbiol.">
        <title>&lt;i&gt;Holtiella tumoricola&lt;/i&gt; gen. nov. sp. nov., isolated from a human clinical sample.</title>
        <authorList>
            <person name="Allen-Vercoe E."/>
            <person name="Daigneault M.C."/>
            <person name="Vancuren S.J."/>
            <person name="Cochrane K."/>
            <person name="O'Neal L.L."/>
            <person name="Sankaranarayanan K."/>
            <person name="Lawson P.A."/>
        </authorList>
    </citation>
    <scope>NUCLEOTIDE SEQUENCE</scope>
    <source>
        <strain evidence="1">CC70A</strain>
    </source>
</reference>
<dbReference type="EMBL" id="JAQIFT010000035">
    <property type="protein sequence ID" value="MDA3731431.1"/>
    <property type="molecule type" value="Genomic_DNA"/>
</dbReference>
<keyword evidence="2" id="KW-1185">Reference proteome</keyword>
<name>A0AA42J0S6_9FIRM</name>